<proteinExistence type="predicted"/>
<protein>
    <submittedName>
        <fullName evidence="1">Uncharacterized protein</fullName>
    </submittedName>
</protein>
<reference evidence="1 2" key="1">
    <citation type="submission" date="2020-01" db="EMBL/GenBank/DDBJ databases">
        <authorList>
            <person name="Gupta K D."/>
        </authorList>
    </citation>
    <scope>NUCLEOTIDE SEQUENCE [LARGE SCALE GENOMIC DNA]</scope>
</reference>
<sequence>MVPRCWPPVSVTVTHFSVTRATPLESARRGLSVSRGKVKNGRKLTELRGPRGIGPKFKSQEIRISCGAPASPRPPCQLPIRTCLPIRGCCSSLCPSVHVTWSVRAGAPATAPPPPCNALHWYVPALPSLLVTRSVRMPCPFPARRPFLGQSHPLCCARLAPCATPLSRRAQPLPLCSFRSVPCHSPLSAPPSALPACPLRPPAPRPLVLSARHAPCLLPSPPLVQCPTSSLIPAAPLPHAYTHYSRSACPSLELIPSRPVPLAPFCPATLPAVSAFSACHPLLVLPTPPSPLTPSAPFLASGLRHPSPLPNPHPEPTTPTLMLLFTAYALPSAVTAYALRPSCDPSMMRVRPLYYAHSPLPSAVTLALCMYLVRPLIPTAYIHPPSRTTDALPSPPILKLSLRVADCRGSIFP</sequence>
<name>A0A8S0WZR6_CYCAE</name>
<dbReference type="Proteomes" id="UP000467700">
    <property type="component" value="Unassembled WGS sequence"/>
</dbReference>
<dbReference type="AlphaFoldDB" id="A0A8S0WZR6"/>
<comment type="caution">
    <text evidence="1">The sequence shown here is derived from an EMBL/GenBank/DDBJ whole genome shotgun (WGS) entry which is preliminary data.</text>
</comment>
<keyword evidence="2" id="KW-1185">Reference proteome</keyword>
<organism evidence="1 2">
    <name type="scientific">Cyclocybe aegerita</name>
    <name type="common">Black poplar mushroom</name>
    <name type="synonym">Agrocybe aegerita</name>
    <dbReference type="NCBI Taxonomy" id="1973307"/>
    <lineage>
        <taxon>Eukaryota</taxon>
        <taxon>Fungi</taxon>
        <taxon>Dikarya</taxon>
        <taxon>Basidiomycota</taxon>
        <taxon>Agaricomycotina</taxon>
        <taxon>Agaricomycetes</taxon>
        <taxon>Agaricomycetidae</taxon>
        <taxon>Agaricales</taxon>
        <taxon>Agaricineae</taxon>
        <taxon>Bolbitiaceae</taxon>
        <taxon>Cyclocybe</taxon>
    </lineage>
</organism>
<evidence type="ECO:0000313" key="1">
    <source>
        <dbReference type="EMBL" id="CAA7269766.1"/>
    </source>
</evidence>
<accession>A0A8S0WZR6</accession>
<evidence type="ECO:0000313" key="2">
    <source>
        <dbReference type="Proteomes" id="UP000467700"/>
    </source>
</evidence>
<dbReference type="EMBL" id="CACVBS010000079">
    <property type="protein sequence ID" value="CAA7269766.1"/>
    <property type="molecule type" value="Genomic_DNA"/>
</dbReference>
<gene>
    <name evidence="1" type="ORF">AAE3_LOCUS12000</name>
</gene>